<feature type="transmembrane region" description="Helical" evidence="9">
    <location>
        <begin position="351"/>
        <end position="372"/>
    </location>
</feature>
<dbReference type="PANTHER" id="PTHR23028:SF53">
    <property type="entry name" value="ACYL_TRANSF_3 DOMAIN-CONTAINING PROTEIN"/>
    <property type="match status" value="1"/>
</dbReference>
<feature type="transmembrane region" description="Helical" evidence="9">
    <location>
        <begin position="35"/>
        <end position="55"/>
    </location>
</feature>
<dbReference type="InterPro" id="IPR002656">
    <property type="entry name" value="Acyl_transf_3_dom"/>
</dbReference>
<dbReference type="STRING" id="92835.RS81_03352"/>
<keyword evidence="6 9" id="KW-0472">Membrane</keyword>
<dbReference type="RefSeq" id="WP_045277226.1">
    <property type="nucleotide sequence ID" value="NZ_BAAAUP010000002.1"/>
</dbReference>
<dbReference type="AlphaFoldDB" id="A0A0M2H0Q0"/>
<keyword evidence="4 9" id="KW-0812">Transmembrane</keyword>
<proteinExistence type="predicted"/>
<comment type="caution">
    <text evidence="11">The sequence shown here is derived from an EMBL/GenBank/DDBJ whole genome shotgun (WGS) entry which is preliminary data.</text>
</comment>
<dbReference type="PANTHER" id="PTHR23028">
    <property type="entry name" value="ACETYLTRANSFERASE"/>
    <property type="match status" value="1"/>
</dbReference>
<keyword evidence="7 11" id="KW-0012">Acyltransferase</keyword>
<gene>
    <name evidence="11" type="primary">oatA_5</name>
    <name evidence="11" type="ORF">RS81_03352</name>
</gene>
<comment type="subcellular location">
    <subcellularLocation>
        <location evidence="1">Cell membrane</location>
        <topology evidence="1">Multi-pass membrane protein</topology>
    </subcellularLocation>
</comment>
<dbReference type="EC" id="2.3.1.-" evidence="11"/>
<evidence type="ECO:0000313" key="12">
    <source>
        <dbReference type="Proteomes" id="UP000033956"/>
    </source>
</evidence>
<feature type="transmembrane region" description="Helical" evidence="9">
    <location>
        <begin position="170"/>
        <end position="190"/>
    </location>
</feature>
<keyword evidence="2" id="KW-1003">Cell membrane</keyword>
<feature type="domain" description="Acyltransferase 3" evidence="10">
    <location>
        <begin position="7"/>
        <end position="368"/>
    </location>
</feature>
<dbReference type="Pfam" id="PF01757">
    <property type="entry name" value="Acyl_transf_3"/>
    <property type="match status" value="1"/>
</dbReference>
<dbReference type="InterPro" id="IPR036514">
    <property type="entry name" value="SGNH_hydro_sf"/>
</dbReference>
<feature type="compositionally biased region" description="Low complexity" evidence="8">
    <location>
        <begin position="444"/>
        <end position="467"/>
    </location>
</feature>
<feature type="transmembrane region" description="Helical" evidence="9">
    <location>
        <begin position="287"/>
        <end position="306"/>
    </location>
</feature>
<evidence type="ECO:0000256" key="6">
    <source>
        <dbReference type="ARBA" id="ARBA00023136"/>
    </source>
</evidence>
<evidence type="ECO:0000256" key="4">
    <source>
        <dbReference type="ARBA" id="ARBA00022692"/>
    </source>
</evidence>
<evidence type="ECO:0000256" key="5">
    <source>
        <dbReference type="ARBA" id="ARBA00022989"/>
    </source>
</evidence>
<feature type="transmembrane region" description="Helical" evidence="9">
    <location>
        <begin position="146"/>
        <end position="163"/>
    </location>
</feature>
<evidence type="ECO:0000259" key="10">
    <source>
        <dbReference type="Pfam" id="PF01757"/>
    </source>
</evidence>
<dbReference type="Proteomes" id="UP000033956">
    <property type="component" value="Unassembled WGS sequence"/>
</dbReference>
<feature type="transmembrane region" description="Helical" evidence="9">
    <location>
        <begin position="76"/>
        <end position="94"/>
    </location>
</feature>
<dbReference type="Gene3D" id="3.40.50.1110">
    <property type="entry name" value="SGNH hydrolase"/>
    <property type="match status" value="1"/>
</dbReference>
<feature type="region of interest" description="Disordered" evidence="8">
    <location>
        <begin position="444"/>
        <end position="478"/>
    </location>
</feature>
<organism evidence="11 12">
    <name type="scientific">Microbacterium terrae</name>
    <dbReference type="NCBI Taxonomy" id="69369"/>
    <lineage>
        <taxon>Bacteria</taxon>
        <taxon>Bacillati</taxon>
        <taxon>Actinomycetota</taxon>
        <taxon>Actinomycetes</taxon>
        <taxon>Micrococcales</taxon>
        <taxon>Microbacteriaceae</taxon>
        <taxon>Microbacterium</taxon>
    </lineage>
</organism>
<keyword evidence="3 11" id="KW-0808">Transferase</keyword>
<feature type="transmembrane region" description="Helical" evidence="9">
    <location>
        <begin position="403"/>
        <end position="422"/>
    </location>
</feature>
<accession>A0A0M2H0Q0</accession>
<feature type="transmembrane region" description="Helical" evidence="9">
    <location>
        <begin position="12"/>
        <end position="29"/>
    </location>
</feature>
<evidence type="ECO:0000256" key="1">
    <source>
        <dbReference type="ARBA" id="ARBA00004651"/>
    </source>
</evidence>
<keyword evidence="12" id="KW-1185">Reference proteome</keyword>
<evidence type="ECO:0000256" key="8">
    <source>
        <dbReference type="SAM" id="MobiDB-lite"/>
    </source>
</evidence>
<keyword evidence="5 9" id="KW-1133">Transmembrane helix</keyword>
<evidence type="ECO:0000256" key="3">
    <source>
        <dbReference type="ARBA" id="ARBA00022679"/>
    </source>
</evidence>
<dbReference type="InterPro" id="IPR050879">
    <property type="entry name" value="Acyltransferase_3"/>
</dbReference>
<sequence>MTRTRYAGLDGIRALAVALVVVYHAAPPLGVQSGFVGVDVFFVLSGFLITSLLLAERESTGRIGLRAFWARRARRLLPALVVMLTVCATAAWAIDDELLWRVGAQLASALTFSYNWVAIASSANYFDEAASPLFQNVWSLAVEEQFYLVWPVLVGLLAAVFATRPARVGFALILAGTSAAWATLLILTRGDITRVYFGTDTHGFGLLLGCALAFGLQAVFERPPLPSPSAYLLDGGWRVLPYPVAVSPRAHRPAVGNAMGVVGLFALIGVVAIAMSPPTDTALTYPGLLLVTSILTVAAIAGSVWPGSWLGRILEVRPVRWVGQRSYGIYLWHWPVLLLVGAVIGDESGSPTVAAAAVVITIGAAAASYRWIETPIRRDGFRLTMRRTAQALASGAPVRRWRAVGVVAAAALVVAGTTAAVAQAPERTDAERYVQAGQDAVAAASPSPGVAAPSAPTDTPAPILAPSGPAPSPSPVASPSAPVAPVITGDQVTAVGDSVMLASAQALLNRYPGILIDAQVSRSGRSAADVLQQLAVTGQLRSCVVVALGTNDYFGRGTLDRVVEIVGPERHLILITAFAPRSWIGGVNHDIRAFAAAHPGVVVGAWDEAIATRTELLAADGIHPTAAGAEVFADVIADALARAASAGP</sequence>
<evidence type="ECO:0000313" key="11">
    <source>
        <dbReference type="EMBL" id="KJL37595.1"/>
    </source>
</evidence>
<feature type="transmembrane region" description="Helical" evidence="9">
    <location>
        <begin position="254"/>
        <end position="275"/>
    </location>
</feature>
<reference evidence="11 12" key="1">
    <citation type="submission" date="2015-02" db="EMBL/GenBank/DDBJ databases">
        <title>Draft genome sequences of ten Microbacterium spp. with emphasis on heavy metal contaminated environments.</title>
        <authorList>
            <person name="Corretto E."/>
        </authorList>
    </citation>
    <scope>NUCLEOTIDE SEQUENCE [LARGE SCALE GENOMIC DNA]</scope>
    <source>
        <strain evidence="11 12">DSM 12510</strain>
    </source>
</reference>
<evidence type="ECO:0000256" key="7">
    <source>
        <dbReference type="ARBA" id="ARBA00023315"/>
    </source>
</evidence>
<evidence type="ECO:0000256" key="2">
    <source>
        <dbReference type="ARBA" id="ARBA00022475"/>
    </source>
</evidence>
<dbReference type="GO" id="GO:0009103">
    <property type="term" value="P:lipopolysaccharide biosynthetic process"/>
    <property type="evidence" value="ECO:0007669"/>
    <property type="project" value="TreeGrafter"/>
</dbReference>
<dbReference type="GO" id="GO:0005886">
    <property type="term" value="C:plasma membrane"/>
    <property type="evidence" value="ECO:0007669"/>
    <property type="project" value="UniProtKB-SubCell"/>
</dbReference>
<dbReference type="PATRIC" id="fig|92835.4.peg.3388"/>
<evidence type="ECO:0000256" key="9">
    <source>
        <dbReference type="SAM" id="Phobius"/>
    </source>
</evidence>
<name>A0A0M2H0Q0_9MICO</name>
<dbReference type="EMBL" id="JYIZ01000057">
    <property type="protein sequence ID" value="KJL37595.1"/>
    <property type="molecule type" value="Genomic_DNA"/>
</dbReference>
<dbReference type="GO" id="GO:0016747">
    <property type="term" value="F:acyltransferase activity, transferring groups other than amino-acyl groups"/>
    <property type="evidence" value="ECO:0007669"/>
    <property type="project" value="InterPro"/>
</dbReference>
<feature type="transmembrane region" description="Helical" evidence="9">
    <location>
        <begin position="327"/>
        <end position="345"/>
    </location>
</feature>
<protein>
    <submittedName>
        <fullName evidence="11">O-acetyltransferase OatA</fullName>
        <ecNumber evidence="11">2.3.1.-</ecNumber>
    </submittedName>
</protein>
<dbReference type="SUPFAM" id="SSF52266">
    <property type="entry name" value="SGNH hydrolase"/>
    <property type="match status" value="1"/>
</dbReference>